<dbReference type="RefSeq" id="WP_106330960.1">
    <property type="nucleotide sequence ID" value="NZ_BOMO01000163.1"/>
</dbReference>
<name>A0A2T0JIU9_9ACTN</name>
<protein>
    <submittedName>
        <fullName evidence="1">Uncharacterized protein</fullName>
    </submittedName>
</protein>
<comment type="caution">
    <text evidence="1">The sequence shown here is derived from an EMBL/GenBank/DDBJ whole genome shotgun (WGS) entry which is preliminary data.</text>
</comment>
<evidence type="ECO:0000313" key="1">
    <source>
        <dbReference type="EMBL" id="PRX07399.1"/>
    </source>
</evidence>
<dbReference type="AlphaFoldDB" id="A0A2T0JIU9"/>
<dbReference type="EMBL" id="PVMZ01000042">
    <property type="protein sequence ID" value="PRX07399.1"/>
    <property type="molecule type" value="Genomic_DNA"/>
</dbReference>
<evidence type="ECO:0000313" key="2">
    <source>
        <dbReference type="Proteomes" id="UP000239415"/>
    </source>
</evidence>
<dbReference type="OrthoDB" id="9790554at2"/>
<keyword evidence="2" id="KW-1185">Reference proteome</keyword>
<accession>A0A2T0JIU9</accession>
<proteinExistence type="predicted"/>
<organism evidence="1 2">
    <name type="scientific">Actinoplanes italicus</name>
    <dbReference type="NCBI Taxonomy" id="113567"/>
    <lineage>
        <taxon>Bacteria</taxon>
        <taxon>Bacillati</taxon>
        <taxon>Actinomycetota</taxon>
        <taxon>Actinomycetes</taxon>
        <taxon>Micromonosporales</taxon>
        <taxon>Micromonosporaceae</taxon>
        <taxon>Actinoplanes</taxon>
    </lineage>
</organism>
<gene>
    <name evidence="1" type="ORF">CLV67_14274</name>
</gene>
<reference evidence="1 2" key="1">
    <citation type="submission" date="2018-03" db="EMBL/GenBank/DDBJ databases">
        <title>Genomic Encyclopedia of Archaeal and Bacterial Type Strains, Phase II (KMG-II): from individual species to whole genera.</title>
        <authorList>
            <person name="Goeker M."/>
        </authorList>
    </citation>
    <scope>NUCLEOTIDE SEQUENCE [LARGE SCALE GENOMIC DNA]</scope>
    <source>
        <strain evidence="1 2">DSM 43146</strain>
    </source>
</reference>
<dbReference type="Proteomes" id="UP000239415">
    <property type="component" value="Unassembled WGS sequence"/>
</dbReference>
<sequence>MKAIPCWRAIGAAMRWARQQKDVRRSVIRDDETGRLIEMAWDRDGYTDLVAIAWTPDGGPHLYVNLDDQRHLQAEEFDAATTLRVLAAMGLIPAHLVELLDERYGRCAKCDRLARWWNDKLAPRWVHAQPWAVTGPAAHMAEVDA</sequence>